<dbReference type="PANTHER" id="PTHR35936">
    <property type="entry name" value="MEMBRANE-BOUND LYTIC MUREIN TRANSGLYCOSYLASE F"/>
    <property type="match status" value="1"/>
</dbReference>
<dbReference type="SUPFAM" id="SSF53850">
    <property type="entry name" value="Periplasmic binding protein-like II"/>
    <property type="match status" value="1"/>
</dbReference>
<evidence type="ECO:0000313" key="5">
    <source>
        <dbReference type="EMBL" id="ARU55139.1"/>
    </source>
</evidence>
<dbReference type="PANTHER" id="PTHR35936:SF25">
    <property type="entry name" value="ABC TRANSPORTER SUBSTRATE-BINDING PROTEIN"/>
    <property type="match status" value="1"/>
</dbReference>
<evidence type="ECO:0000313" key="6">
    <source>
        <dbReference type="Proteomes" id="UP000196027"/>
    </source>
</evidence>
<reference evidence="5 6" key="1">
    <citation type="submission" date="2017-05" db="EMBL/GenBank/DDBJ databases">
        <title>Genomic insights into alkan degradation activity of Oleiphilus messinensis.</title>
        <authorList>
            <person name="Kozyavkin S.A."/>
            <person name="Slesarev A.I."/>
            <person name="Golyshin P.N."/>
            <person name="Korzhenkov A."/>
            <person name="Golyshina O.N."/>
            <person name="Toshchakov S.V."/>
        </authorList>
    </citation>
    <scope>NUCLEOTIDE SEQUENCE [LARGE SCALE GENOMIC DNA]</scope>
    <source>
        <strain evidence="5 6">ME102</strain>
    </source>
</reference>
<dbReference type="KEGG" id="ome:OLMES_1053"/>
<evidence type="ECO:0000256" key="1">
    <source>
        <dbReference type="ARBA" id="ARBA00010333"/>
    </source>
</evidence>
<protein>
    <submittedName>
        <fullName evidence="5">Amino acid ABC transporter periplasmic protein</fullName>
    </submittedName>
</protein>
<dbReference type="Gene3D" id="3.40.190.10">
    <property type="entry name" value="Periplasmic binding protein-like II"/>
    <property type="match status" value="2"/>
</dbReference>
<feature type="signal peptide" evidence="3">
    <location>
        <begin position="1"/>
        <end position="23"/>
    </location>
</feature>
<feature type="domain" description="Solute-binding protein family 3/N-terminal" evidence="4">
    <location>
        <begin position="59"/>
        <end position="260"/>
    </location>
</feature>
<evidence type="ECO:0000259" key="4">
    <source>
        <dbReference type="Pfam" id="PF00497"/>
    </source>
</evidence>
<evidence type="ECO:0000256" key="2">
    <source>
        <dbReference type="ARBA" id="ARBA00022729"/>
    </source>
</evidence>
<keyword evidence="6" id="KW-1185">Reference proteome</keyword>
<dbReference type="Proteomes" id="UP000196027">
    <property type="component" value="Chromosome"/>
</dbReference>
<keyword evidence="2 3" id="KW-0732">Signal</keyword>
<gene>
    <name evidence="5" type="ORF">OLMES_1053</name>
</gene>
<accession>A0A1Y0I4K4</accession>
<feature type="chain" id="PRO_5011965392" evidence="3">
    <location>
        <begin position="24"/>
        <end position="275"/>
    </location>
</feature>
<sequence>MKRLALATALCCGAHWAVLPAFAADTSGDVVKIATSHFPPYFIDPKNAHSEANRSYQPGFLQEGIEAVFALAGMKTQFQYLPLARAENFVQIGKFDCISPVRAKPTNDYTLSYSSPLPGGPVVLMGRAGTGHRITRVSQLENYHIGTVLGDQAVTALMNDTVLKNTDATRTNSLNLQKLVNRRIDYIIIDYAVALKLITDDFPQYADKVEPVYPPLAYQSIYLACNAKTSINRNLIERFNDALKHAQENGLLNTIATRYGLDDLSTEEATPETLQ</sequence>
<evidence type="ECO:0000256" key="3">
    <source>
        <dbReference type="SAM" id="SignalP"/>
    </source>
</evidence>
<dbReference type="AlphaFoldDB" id="A0A1Y0I4K4"/>
<dbReference type="InterPro" id="IPR001638">
    <property type="entry name" value="Solute-binding_3/MltF_N"/>
</dbReference>
<dbReference type="EMBL" id="CP021425">
    <property type="protein sequence ID" value="ARU55139.1"/>
    <property type="molecule type" value="Genomic_DNA"/>
</dbReference>
<organism evidence="5 6">
    <name type="scientific">Oleiphilus messinensis</name>
    <dbReference type="NCBI Taxonomy" id="141451"/>
    <lineage>
        <taxon>Bacteria</taxon>
        <taxon>Pseudomonadati</taxon>
        <taxon>Pseudomonadota</taxon>
        <taxon>Gammaproteobacteria</taxon>
        <taxon>Oceanospirillales</taxon>
        <taxon>Oleiphilaceae</taxon>
        <taxon>Oleiphilus</taxon>
    </lineage>
</organism>
<name>A0A1Y0I4K4_9GAMM</name>
<dbReference type="Pfam" id="PF00497">
    <property type="entry name" value="SBP_bac_3"/>
    <property type="match status" value="1"/>
</dbReference>
<proteinExistence type="inferred from homology"/>
<comment type="similarity">
    <text evidence="1">Belongs to the bacterial solute-binding protein 3 family.</text>
</comment>